<dbReference type="RefSeq" id="WP_345523184.1">
    <property type="nucleotide sequence ID" value="NZ_BAABKM010000003.1"/>
</dbReference>
<accession>A0ABP8XUT3</accession>
<dbReference type="Pfam" id="PF13620">
    <property type="entry name" value="CarboxypepD_reg"/>
    <property type="match status" value="1"/>
</dbReference>
<gene>
    <name evidence="5" type="ORF">GCM10023349_38800</name>
</gene>
<protein>
    <recommendedName>
        <fullName evidence="2">alpha-amylase</fullName>
        <ecNumber evidence="2">3.2.1.1</ecNumber>
    </recommendedName>
    <alternativeName>
        <fullName evidence="3">1,4-alpha-D-glucan glucanohydrolase</fullName>
    </alternativeName>
</protein>
<keyword evidence="6" id="KW-1185">Reference proteome</keyword>
<proteinExistence type="predicted"/>
<organism evidence="5 6">
    <name type="scientific">Nocardioides conyzicola</name>
    <dbReference type="NCBI Taxonomy" id="1651781"/>
    <lineage>
        <taxon>Bacteria</taxon>
        <taxon>Bacillati</taxon>
        <taxon>Actinomycetota</taxon>
        <taxon>Actinomycetes</taxon>
        <taxon>Propionibacteriales</taxon>
        <taxon>Nocardioidaceae</taxon>
        <taxon>Nocardioides</taxon>
    </lineage>
</organism>
<dbReference type="InterPro" id="IPR013784">
    <property type="entry name" value="Carb-bd-like_fold"/>
</dbReference>
<evidence type="ECO:0000313" key="5">
    <source>
        <dbReference type="EMBL" id="GAA4715499.1"/>
    </source>
</evidence>
<evidence type="ECO:0000313" key="6">
    <source>
        <dbReference type="Proteomes" id="UP001499974"/>
    </source>
</evidence>
<keyword evidence="4" id="KW-0732">Signal</keyword>
<dbReference type="EMBL" id="BAABKM010000003">
    <property type="protein sequence ID" value="GAA4715499.1"/>
    <property type="molecule type" value="Genomic_DNA"/>
</dbReference>
<evidence type="ECO:0000256" key="4">
    <source>
        <dbReference type="SAM" id="SignalP"/>
    </source>
</evidence>
<comment type="caution">
    <text evidence="5">The sequence shown here is derived from an EMBL/GenBank/DDBJ whole genome shotgun (WGS) entry which is preliminary data.</text>
</comment>
<reference evidence="6" key="1">
    <citation type="journal article" date="2019" name="Int. J. Syst. Evol. Microbiol.">
        <title>The Global Catalogue of Microorganisms (GCM) 10K type strain sequencing project: providing services to taxonomists for standard genome sequencing and annotation.</title>
        <authorList>
            <consortium name="The Broad Institute Genomics Platform"/>
            <consortium name="The Broad Institute Genome Sequencing Center for Infectious Disease"/>
            <person name="Wu L."/>
            <person name="Ma J."/>
        </authorList>
    </citation>
    <scope>NUCLEOTIDE SEQUENCE [LARGE SCALE GENOMIC DNA]</scope>
    <source>
        <strain evidence="6">JCM 18531</strain>
    </source>
</reference>
<dbReference type="SUPFAM" id="SSF49452">
    <property type="entry name" value="Starch-binding domain-like"/>
    <property type="match status" value="2"/>
</dbReference>
<comment type="catalytic activity">
    <reaction evidence="1">
        <text>Endohydrolysis of (1-&gt;4)-alpha-D-glucosidic linkages in polysaccharides containing three or more (1-&gt;4)-alpha-linked D-glucose units.</text>
        <dbReference type="EC" id="3.2.1.1"/>
    </reaction>
</comment>
<evidence type="ECO:0000256" key="2">
    <source>
        <dbReference type="ARBA" id="ARBA00012595"/>
    </source>
</evidence>
<dbReference type="Proteomes" id="UP001499974">
    <property type="component" value="Unassembled WGS sequence"/>
</dbReference>
<dbReference type="EC" id="3.2.1.1" evidence="2"/>
<name>A0ABP8XUT3_9ACTN</name>
<dbReference type="Gene3D" id="2.60.40.10">
    <property type="entry name" value="Immunoglobulins"/>
    <property type="match status" value="2"/>
</dbReference>
<evidence type="ECO:0000256" key="1">
    <source>
        <dbReference type="ARBA" id="ARBA00000548"/>
    </source>
</evidence>
<feature type="chain" id="PRO_5045710553" description="alpha-amylase" evidence="4">
    <location>
        <begin position="39"/>
        <end position="344"/>
    </location>
</feature>
<feature type="signal peptide" evidence="4">
    <location>
        <begin position="1"/>
        <end position="38"/>
    </location>
</feature>
<sequence length="344" mass="35625">MSTTRTELYRRVRTALAITLALLVAGSLAITASGPAAADSTGHITGTVTGTGGVALEGISVTAMAYDSATDSLQPAGDASTDGSGFYDVSDLPAGTYRLSFFDPTGTYLTDYYENATNWLTATDIVVAAGATVGDKNAQLDQAVHITGTVTGVGGAPLQGIDVTAYRNDGDGWQRADEGDAYTDGSGHYDLSELPAGTYRLRFADDHDRYLIEFYDNATSLQIATDIVVAAGTTASGKDAQLSPTPKIAATKKPKLTGRATYGSTLKVTTGTWTPAGAKAKIQWYAGGKAIAKATTAKLKLSGATAKKVAGKTITARITVTFPGAQPVKVTLKAPGKVKLPKRR</sequence>
<dbReference type="InterPro" id="IPR013783">
    <property type="entry name" value="Ig-like_fold"/>
</dbReference>
<dbReference type="Gene3D" id="2.60.40.2700">
    <property type="match status" value="1"/>
</dbReference>
<evidence type="ECO:0000256" key="3">
    <source>
        <dbReference type="ARBA" id="ARBA00030238"/>
    </source>
</evidence>